<keyword evidence="1" id="KW-1003">Cell membrane</keyword>
<evidence type="ECO:0000313" key="2">
    <source>
        <dbReference type="EMBL" id="RCK80624.1"/>
    </source>
</evidence>
<dbReference type="PANTHER" id="PTHR33383">
    <property type="entry name" value="MEMBRANE PROTEIN INSERTION EFFICIENCY FACTOR-RELATED"/>
    <property type="match status" value="1"/>
</dbReference>
<comment type="caution">
    <text evidence="2">The sequence shown here is derived from an EMBL/GenBank/DDBJ whole genome shotgun (WGS) entry which is preliminary data.</text>
</comment>
<comment type="function">
    <text evidence="1">Could be involved in insertion of integral membrane proteins into the membrane.</text>
</comment>
<evidence type="ECO:0000313" key="3">
    <source>
        <dbReference type="Proteomes" id="UP000252355"/>
    </source>
</evidence>
<gene>
    <name evidence="2" type="ORF">OZSIB_2937</name>
</gene>
<dbReference type="SMART" id="SM01234">
    <property type="entry name" value="Haemolytic"/>
    <property type="match status" value="1"/>
</dbReference>
<dbReference type="Proteomes" id="UP000252355">
    <property type="component" value="Unassembled WGS sequence"/>
</dbReference>
<protein>
    <recommendedName>
        <fullName evidence="1">Putative membrane protein insertion efficiency factor</fullName>
    </recommendedName>
</protein>
<dbReference type="HAMAP" id="MF_00386">
    <property type="entry name" value="UPF0161_YidD"/>
    <property type="match status" value="1"/>
</dbReference>
<comment type="subcellular location">
    <subcellularLocation>
        <location evidence="1">Cell membrane</location>
        <topology evidence="1">Peripheral membrane protein</topology>
        <orientation evidence="1">Cytoplasmic side</orientation>
    </subcellularLocation>
</comment>
<name>A0A367ZR48_9BACT</name>
<dbReference type="PANTHER" id="PTHR33383:SF1">
    <property type="entry name" value="MEMBRANE PROTEIN INSERTION EFFICIENCY FACTOR-RELATED"/>
    <property type="match status" value="1"/>
</dbReference>
<comment type="similarity">
    <text evidence="1">Belongs to the UPF0161 family.</text>
</comment>
<dbReference type="AlphaFoldDB" id="A0A367ZR48"/>
<proteinExistence type="inferred from homology"/>
<dbReference type="GO" id="GO:0005886">
    <property type="term" value="C:plasma membrane"/>
    <property type="evidence" value="ECO:0007669"/>
    <property type="project" value="UniProtKB-SubCell"/>
</dbReference>
<sequence length="80" mass="9330">MDPSSTERPSWAAQASLGFIRWYQRWLSPYVGQGCRFQPTCSRYTHEAITRYGFWKGWGLGLWRILRCNPFCRGGDDPVP</sequence>
<dbReference type="EMBL" id="QOQW01000005">
    <property type="protein sequence ID" value="RCK80624.1"/>
    <property type="molecule type" value="Genomic_DNA"/>
</dbReference>
<dbReference type="NCBIfam" id="TIGR00278">
    <property type="entry name" value="membrane protein insertion efficiency factor YidD"/>
    <property type="match status" value="1"/>
</dbReference>
<dbReference type="InterPro" id="IPR002696">
    <property type="entry name" value="Membr_insert_effic_factor_YidD"/>
</dbReference>
<evidence type="ECO:0000256" key="1">
    <source>
        <dbReference type="HAMAP-Rule" id="MF_00386"/>
    </source>
</evidence>
<dbReference type="Pfam" id="PF01809">
    <property type="entry name" value="YidD"/>
    <property type="match status" value="1"/>
</dbReference>
<organism evidence="2 3">
    <name type="scientific">Candidatus Ozemobacter sibiricus</name>
    <dbReference type="NCBI Taxonomy" id="2268124"/>
    <lineage>
        <taxon>Bacteria</taxon>
        <taxon>Candidatus Ozemobacteria</taxon>
        <taxon>Candidatus Ozemobacterales</taxon>
        <taxon>Candidatus Ozemobacteraceae</taxon>
        <taxon>Candidatus Ozemobacter</taxon>
    </lineage>
</organism>
<accession>A0A367ZR48</accession>
<reference evidence="2 3" key="1">
    <citation type="submission" date="2018-05" db="EMBL/GenBank/DDBJ databases">
        <title>A metagenomic window into the 2 km-deep terrestrial subsurface aquifer revealed taxonomically and functionally diverse microbial community comprising novel uncultured bacterial lineages.</title>
        <authorList>
            <person name="Kadnikov V.V."/>
            <person name="Mardanov A.V."/>
            <person name="Beletsky A.V."/>
            <person name="Banks D."/>
            <person name="Pimenov N.V."/>
            <person name="Frank Y.A."/>
            <person name="Karnachuk O.V."/>
            <person name="Ravin N.V."/>
        </authorList>
    </citation>
    <scope>NUCLEOTIDE SEQUENCE [LARGE SCALE GENOMIC DNA]</scope>
    <source>
        <strain evidence="2">BY5</strain>
    </source>
</reference>
<keyword evidence="1" id="KW-0472">Membrane</keyword>